<feature type="domain" description="Alpha-D-phosphohexomutase alpha/beta/alpha" evidence="8">
    <location>
        <begin position="50"/>
        <end position="188"/>
    </location>
</feature>
<dbReference type="PROSITE" id="PS00710">
    <property type="entry name" value="PGM_PMM"/>
    <property type="match status" value="1"/>
</dbReference>
<dbReference type="PRINTS" id="PR00509">
    <property type="entry name" value="PGMPMM"/>
</dbReference>
<feature type="domain" description="Alpha-D-phosphohexomutase alpha/beta/alpha" evidence="10">
    <location>
        <begin position="326"/>
        <end position="448"/>
    </location>
</feature>
<reference evidence="11 12" key="1">
    <citation type="submission" date="2019-12" db="EMBL/GenBank/DDBJ databases">
        <title>Spirosoma sp. HMF4905 genome sequencing and assembly.</title>
        <authorList>
            <person name="Kang H."/>
            <person name="Cha I."/>
            <person name="Kim H."/>
            <person name="Joh K."/>
        </authorList>
    </citation>
    <scope>NUCLEOTIDE SEQUENCE [LARGE SCALE GENOMIC DNA]</scope>
    <source>
        <strain evidence="11 12">HMF4905</strain>
    </source>
</reference>
<evidence type="ECO:0000256" key="5">
    <source>
        <dbReference type="ARBA" id="ARBA00022842"/>
    </source>
</evidence>
<organism evidence="11 12">
    <name type="scientific">Spirosoma arboris</name>
    <dbReference type="NCBI Taxonomy" id="2682092"/>
    <lineage>
        <taxon>Bacteria</taxon>
        <taxon>Pseudomonadati</taxon>
        <taxon>Bacteroidota</taxon>
        <taxon>Cytophagia</taxon>
        <taxon>Cytophagales</taxon>
        <taxon>Cytophagaceae</taxon>
        <taxon>Spirosoma</taxon>
    </lineage>
</organism>
<evidence type="ECO:0000256" key="2">
    <source>
        <dbReference type="ARBA" id="ARBA00010231"/>
    </source>
</evidence>
<dbReference type="Pfam" id="PF02879">
    <property type="entry name" value="PGM_PMM_II"/>
    <property type="match status" value="1"/>
</dbReference>
<evidence type="ECO:0000256" key="3">
    <source>
        <dbReference type="ARBA" id="ARBA00022553"/>
    </source>
</evidence>
<dbReference type="CDD" id="cd05799">
    <property type="entry name" value="PGM2"/>
    <property type="match status" value="1"/>
</dbReference>
<comment type="cofactor">
    <cofactor evidence="1">
        <name>Mg(2+)</name>
        <dbReference type="ChEBI" id="CHEBI:18420"/>
    </cofactor>
</comment>
<evidence type="ECO:0000256" key="7">
    <source>
        <dbReference type="RuleBase" id="RU004326"/>
    </source>
</evidence>
<dbReference type="Pfam" id="PF02878">
    <property type="entry name" value="PGM_PMM_I"/>
    <property type="match status" value="1"/>
</dbReference>
<evidence type="ECO:0000256" key="6">
    <source>
        <dbReference type="ARBA" id="ARBA00023235"/>
    </source>
</evidence>
<dbReference type="GO" id="GO:0000287">
    <property type="term" value="F:magnesium ion binding"/>
    <property type="evidence" value="ECO:0007669"/>
    <property type="project" value="InterPro"/>
</dbReference>
<dbReference type="AlphaFoldDB" id="A0A7K1SPI8"/>
<dbReference type="EMBL" id="WPIN01000026">
    <property type="protein sequence ID" value="MVM35734.1"/>
    <property type="molecule type" value="Genomic_DNA"/>
</dbReference>
<feature type="domain" description="Alpha-D-phosphohexomutase alpha/beta/alpha" evidence="9">
    <location>
        <begin position="211"/>
        <end position="313"/>
    </location>
</feature>
<dbReference type="GO" id="GO:0005975">
    <property type="term" value="P:carbohydrate metabolic process"/>
    <property type="evidence" value="ECO:0007669"/>
    <property type="project" value="InterPro"/>
</dbReference>
<comment type="similarity">
    <text evidence="2 7">Belongs to the phosphohexose mutase family.</text>
</comment>
<evidence type="ECO:0000259" key="9">
    <source>
        <dbReference type="Pfam" id="PF02879"/>
    </source>
</evidence>
<dbReference type="Gene3D" id="3.30.310.50">
    <property type="entry name" value="Alpha-D-phosphohexomutase, C-terminal domain"/>
    <property type="match status" value="1"/>
</dbReference>
<comment type="caution">
    <text evidence="11">The sequence shown here is derived from an EMBL/GenBank/DDBJ whole genome shotgun (WGS) entry which is preliminary data.</text>
</comment>
<dbReference type="InterPro" id="IPR005844">
    <property type="entry name" value="A-D-PHexomutase_a/b/a-I"/>
</dbReference>
<gene>
    <name evidence="11" type="ORF">GO755_37310</name>
</gene>
<proteinExistence type="inferred from homology"/>
<keyword evidence="6" id="KW-0413">Isomerase</keyword>
<keyword evidence="3" id="KW-0597">Phosphoprotein</keyword>
<accession>A0A7K1SPI8</accession>
<dbReference type="SUPFAM" id="SSF53738">
    <property type="entry name" value="Phosphoglucomutase, first 3 domains"/>
    <property type="match status" value="3"/>
</dbReference>
<dbReference type="InterPro" id="IPR036900">
    <property type="entry name" value="A-D-PHexomutase_C_sf"/>
</dbReference>
<dbReference type="SUPFAM" id="SSF55957">
    <property type="entry name" value="Phosphoglucomutase, C-terminal domain"/>
    <property type="match status" value="1"/>
</dbReference>
<dbReference type="PANTHER" id="PTHR45745:SF1">
    <property type="entry name" value="PHOSPHOGLUCOMUTASE 2B-RELATED"/>
    <property type="match status" value="1"/>
</dbReference>
<dbReference type="InterPro" id="IPR005845">
    <property type="entry name" value="A-D-PHexomutase_a/b/a-II"/>
</dbReference>
<evidence type="ECO:0000256" key="4">
    <source>
        <dbReference type="ARBA" id="ARBA00022723"/>
    </source>
</evidence>
<sequence length="585" mass="64206">MTTALDSPTQQRVDKWLSGNYDAATKESIQHLIDSGNITELTDSFYRDLEFGTGGLRGILGVGSNRMNRYTVGAATQGLSNYINAAFPGEDISVAIAHDSRRMSPEFARLVADIFSANGIKVYLFSSLRPTPELSFAIRQLGCQSGIVVTASHNPPEYNGYKVYWNDGGQVVAPHDKAIIEEVNKITSVDDIKFEGIPERIHLIDEEIDAPYVERVKSNAVNPDVIKRQANLNIVYTPIHGTGITLVPRVLDALGFNNVHIVKEQATPDGNFPTVKSPNPEERAAMQLALDLANSLDADLIMATDPDADRVGAGARNHHGEFELLNGNQMASLIIYYLLNAWKDAGKLTGKEFVAKTIVTTDLIDQMCKNYGVTCHNTLTGFKYIAEVIRELEGKEKFIGGGEESYGYLIGDFVRDKDAIASCAIIAELTAYAKDQGKSLFDMLMAMYQENGFYYESLVSLTKKGKSGAEEIQQMMADFRANPPKSIAGSPVVRIDDYKALTRLDAKAGTTSAIEAGKMGIEASNVLQFFTEDGTKVSARPSGTEPKIKFYVSVREPLESKEAFDDTYAQLKAKVQRVIDELQLT</sequence>
<dbReference type="PANTHER" id="PTHR45745">
    <property type="entry name" value="PHOSPHOMANNOMUTASE 45A"/>
    <property type="match status" value="1"/>
</dbReference>
<dbReference type="GO" id="GO:0006166">
    <property type="term" value="P:purine ribonucleoside salvage"/>
    <property type="evidence" value="ECO:0007669"/>
    <property type="project" value="TreeGrafter"/>
</dbReference>
<evidence type="ECO:0000256" key="1">
    <source>
        <dbReference type="ARBA" id="ARBA00001946"/>
    </source>
</evidence>
<evidence type="ECO:0000313" key="12">
    <source>
        <dbReference type="Proteomes" id="UP000436006"/>
    </source>
</evidence>
<dbReference type="GO" id="GO:0008973">
    <property type="term" value="F:phosphopentomutase activity"/>
    <property type="evidence" value="ECO:0007669"/>
    <property type="project" value="TreeGrafter"/>
</dbReference>
<evidence type="ECO:0000259" key="8">
    <source>
        <dbReference type="Pfam" id="PF02878"/>
    </source>
</evidence>
<dbReference type="InterPro" id="IPR016066">
    <property type="entry name" value="A-D-PHexomutase_CS"/>
</dbReference>
<protein>
    <submittedName>
        <fullName evidence="11">Phospho-sugar mutase</fullName>
    </submittedName>
</protein>
<name>A0A7K1SPI8_9BACT</name>
<evidence type="ECO:0000313" key="11">
    <source>
        <dbReference type="EMBL" id="MVM35734.1"/>
    </source>
</evidence>
<dbReference type="Proteomes" id="UP000436006">
    <property type="component" value="Unassembled WGS sequence"/>
</dbReference>
<dbReference type="InterPro" id="IPR005841">
    <property type="entry name" value="Alpha-D-phosphohexomutase_SF"/>
</dbReference>
<dbReference type="Gene3D" id="3.40.120.10">
    <property type="entry name" value="Alpha-D-Glucose-1,6-Bisphosphate, subunit A, domain 3"/>
    <property type="match status" value="3"/>
</dbReference>
<dbReference type="Pfam" id="PF02880">
    <property type="entry name" value="PGM_PMM_III"/>
    <property type="match status" value="1"/>
</dbReference>
<keyword evidence="4 7" id="KW-0479">Metal-binding</keyword>
<dbReference type="InterPro" id="IPR005846">
    <property type="entry name" value="A-D-PHexomutase_a/b/a-III"/>
</dbReference>
<keyword evidence="12" id="KW-1185">Reference proteome</keyword>
<dbReference type="RefSeq" id="WP_157590537.1">
    <property type="nucleotide sequence ID" value="NZ_WPIN01000026.1"/>
</dbReference>
<evidence type="ECO:0000259" key="10">
    <source>
        <dbReference type="Pfam" id="PF02880"/>
    </source>
</evidence>
<keyword evidence="5 7" id="KW-0460">Magnesium</keyword>
<dbReference type="InterPro" id="IPR016055">
    <property type="entry name" value="A-D-PHexomutase_a/b/a-I/II/III"/>
</dbReference>